<reference evidence="1 2" key="3">
    <citation type="journal article" date="2002" name="Virology">
        <title>Sequence analysis of the genome of porcine lymphotropic herpesvirus 1 and gene expression during posttransplant lymphoproliferative disease of pigs.</title>
        <authorList>
            <person name="Goltz M."/>
            <person name="Ericsson T."/>
            <person name="Patience C."/>
            <person name="Huang C.A."/>
            <person name="Noack S."/>
            <person name="Sachs D.H."/>
            <person name="Ehlers B."/>
        </authorList>
    </citation>
    <scope>NUCLEOTIDE SEQUENCE [LARGE SCALE GENOMIC DNA]</scope>
    <source>
        <strain evidence="1">Sample #56</strain>
    </source>
</reference>
<accession>Q8JJQ4</accession>
<reference evidence="1 2" key="2">
    <citation type="journal article" date="1999" name="J. Gen. Virol.">
        <title>Characterization of the DNA polymerase loci of the novel porcine lymphotropic herpesviruses 1 and 2 in domestic and feral pigs.</title>
        <authorList>
            <person name="Ulrich S."/>
            <person name="Goltz M."/>
            <person name="Ehlers B."/>
        </authorList>
    </citation>
    <scope>NUCLEOTIDE SEQUENCE [LARGE SCALE GENOMIC DNA]</scope>
    <source>
        <strain evidence="1">Sample #56</strain>
    </source>
</reference>
<dbReference type="Proteomes" id="UP000243075">
    <property type="component" value="Segment"/>
</dbReference>
<evidence type="ECO:0008006" key="3">
    <source>
        <dbReference type="Google" id="ProtNLM"/>
    </source>
</evidence>
<protein>
    <recommendedName>
        <fullName evidence="3">Tegument protein UL14</fullName>
    </recommendedName>
</protein>
<dbReference type="InterPro" id="IPR008566">
    <property type="entry name" value="DUF848"/>
</dbReference>
<dbReference type="GeneID" id="37616181"/>
<name>Q8JJQ4_9GAMA</name>
<evidence type="ECO:0000313" key="1">
    <source>
        <dbReference type="EMBL" id="AAM22134.1"/>
    </source>
</evidence>
<organism evidence="1 2">
    <name type="scientific">Suid gammaherpesvirus 3</name>
    <dbReference type="NCBI Taxonomy" id="1960249"/>
    <lineage>
        <taxon>Viruses</taxon>
        <taxon>Duplodnaviria</taxon>
        <taxon>Heunggongvirae</taxon>
        <taxon>Peploviricota</taxon>
        <taxon>Herviviricetes</taxon>
        <taxon>Herpesvirales</taxon>
        <taxon>Orthoherpesviridae</taxon>
        <taxon>Gammaherpesvirinae</taxon>
        <taxon>Macavirus</taxon>
        <taxon>Macavirus suidgamma3</taxon>
    </lineage>
</organism>
<evidence type="ECO:0000313" key="2">
    <source>
        <dbReference type="Proteomes" id="UP000243075"/>
    </source>
</evidence>
<dbReference type="OrthoDB" id="27023at10239"/>
<dbReference type="RefSeq" id="YP_009505360.1">
    <property type="nucleotide sequence ID" value="NC_038264.1"/>
</dbReference>
<dbReference type="KEGG" id="vg:37616181"/>
<keyword evidence="2" id="KW-1185">Reference proteome</keyword>
<dbReference type="EMBL" id="AF478169">
    <property type="protein sequence ID" value="AAM22134.1"/>
    <property type="molecule type" value="Genomic_DNA"/>
</dbReference>
<dbReference type="Pfam" id="PF05852">
    <property type="entry name" value="DUF848"/>
    <property type="match status" value="1"/>
</dbReference>
<proteinExistence type="predicted"/>
<reference evidence="1 2" key="1">
    <citation type="journal article" date="1999" name="J. Gen. Virol.">
        <title>Detection of two novel porcine herpesviruses with high similarity to gammaherpesviruses.</title>
        <authorList>
            <person name="Ehlers B."/>
            <person name="Ulrich S."/>
            <person name="Goltz M."/>
        </authorList>
    </citation>
    <scope>NUCLEOTIDE SEQUENCE [LARGE SCALE GENOMIC DNA]</scope>
    <source>
        <strain evidence="1">Sample #56</strain>
    </source>
</reference>
<reference evidence="1 2" key="4">
    <citation type="journal article" date="2007" name="J. Virol.">
        <title>Identification of novel rodent herpesviruses, including the first gammaherpesvirus of Mus musculus.</title>
        <authorList>
            <person name="Ehlers B."/>
            <person name="Kuchler J."/>
            <person name="Yasmum N."/>
            <person name="Dural G."/>
            <person name="Voigt S."/>
            <person name="Schmidt-Chanasit J."/>
            <person name="Jakel T."/>
            <person name="Matuschka F.R."/>
            <person name="Richter D."/>
            <person name="Essbauer S."/>
            <person name="Hughes D.J."/>
            <person name="Summers C."/>
            <person name="Bennett M."/>
            <person name="Stewart J.P."/>
            <person name="Ulrich R.G."/>
        </authorList>
    </citation>
    <scope>NUCLEOTIDE SEQUENCE [LARGE SCALE GENOMIC DNA]</scope>
    <source>
        <strain evidence="1">Sample #56</strain>
    </source>
</reference>
<sequence length="151" mass="17520">MEGPVLTKEHVLKNLEIAVNKQVSVSAADRFGKGNPLFRAQFQFTTNLIRNQQKRDHERSLQMKLYNLESQIRQKQSEIATLSSIDIKKIDHLEKLTDRVDELRDTLEFELERQDIEDNGGAHDELSGLQPDIDNIIVDWRLERLPKCPQS</sequence>